<dbReference type="EMBL" id="CP054803">
    <property type="protein sequence ID" value="QKU21755.1"/>
    <property type="molecule type" value="Genomic_DNA"/>
</dbReference>
<organism evidence="1 2">
    <name type="scientific">Acinetobacter lwoffii</name>
    <dbReference type="NCBI Taxonomy" id="28090"/>
    <lineage>
        <taxon>Bacteria</taxon>
        <taxon>Pseudomonadati</taxon>
        <taxon>Pseudomonadota</taxon>
        <taxon>Gammaproteobacteria</taxon>
        <taxon>Moraxellales</taxon>
        <taxon>Moraxellaceae</taxon>
        <taxon>Acinetobacter</taxon>
    </lineage>
</organism>
<protein>
    <submittedName>
        <fullName evidence="1">Uncharacterized protein</fullName>
    </submittedName>
</protein>
<dbReference type="RefSeq" id="WP_174894477.1">
    <property type="nucleotide sequence ID" value="NZ_CP054803.1"/>
</dbReference>
<accession>A0A6N1N414</accession>
<sequence length="91" mass="10028">MTNKPMLVINHIEPVGLIAQDGSDLSKAFCDNYLVQAVNEIIDQNEVQAMHFLGSTAGHALVHMFQMNININQLDSVLAQIRSHVIQTQGS</sequence>
<dbReference type="AlphaFoldDB" id="A0A6N1N414"/>
<name>A0A6N1N414_ACILW</name>
<dbReference type="Proteomes" id="UP000509126">
    <property type="component" value="Chromosome"/>
</dbReference>
<gene>
    <name evidence="1" type="ORF">FOB19_10290</name>
</gene>
<evidence type="ECO:0000313" key="1">
    <source>
        <dbReference type="EMBL" id="QKU21755.1"/>
    </source>
</evidence>
<proteinExistence type="predicted"/>
<reference evidence="1 2" key="1">
    <citation type="submission" date="2019-11" db="EMBL/GenBank/DDBJ databases">
        <title>FDA dAtabase for Regulatory Grade micrObial Sequences (FDA-ARGOS): Supporting development and validation of Infectious Disease Dx tests.</title>
        <authorList>
            <person name="Patel R."/>
            <person name="Rucinski S."/>
            <person name="Tallon L."/>
            <person name="Sadzewicz L."/>
            <person name="Vavikolanu K."/>
            <person name="Mehta A."/>
            <person name="Aluvathingal J."/>
            <person name="Nadendla S."/>
            <person name="Nandy P."/>
            <person name="Geyer C."/>
            <person name="Yan Y."/>
            <person name="Sichtig H."/>
        </authorList>
    </citation>
    <scope>NUCLEOTIDE SEQUENCE [LARGE SCALE GENOMIC DNA]</scope>
    <source>
        <strain evidence="1 2">FDAARGOS_557</strain>
    </source>
</reference>
<evidence type="ECO:0000313" key="2">
    <source>
        <dbReference type="Proteomes" id="UP000509126"/>
    </source>
</evidence>